<protein>
    <recommendedName>
        <fullName evidence="3">beta-N-acetylhexosaminidase</fullName>
        <ecNumber evidence="3">3.2.1.52</ecNumber>
    </recommendedName>
</protein>
<keyword evidence="4" id="KW-0378">Hydrolase</keyword>
<dbReference type="PANTHER" id="PTHR21040">
    <property type="entry name" value="BCDNA.GH04120"/>
    <property type="match status" value="1"/>
</dbReference>
<dbReference type="Gene3D" id="3.20.20.80">
    <property type="entry name" value="Glycosidases"/>
    <property type="match status" value="1"/>
</dbReference>
<comment type="catalytic activity">
    <reaction evidence="1">
        <text>Hydrolysis of terminal non-reducing N-acetyl-D-hexosamine residues in N-acetyl-beta-D-hexosaminides.</text>
        <dbReference type="EC" id="3.2.1.52"/>
    </reaction>
</comment>
<evidence type="ECO:0000313" key="6">
    <source>
        <dbReference type="EMBL" id="QQP50186.1"/>
    </source>
</evidence>
<evidence type="ECO:0000259" key="5">
    <source>
        <dbReference type="Pfam" id="PF00728"/>
    </source>
</evidence>
<dbReference type="InterPro" id="IPR015883">
    <property type="entry name" value="Glyco_hydro_20_cat"/>
</dbReference>
<sequence>MVSVYAIGRRKVYSLLFFLFALCILLPSVFNLFDGSEEEGSSSLQHDFDGDKLIFQVRESKEKIEMEGGGTNRERSSLRFIPQERVVHFDLKGSPPKVSYLKYVLPLIREAGATAILLEYEDMFPYWGPLKNISSPAAYSRAELKDILKSARENNLEVIPLIQTFGHMEHVLKLKEFADLREVPIYPQSICPSQEKSFEVITQMIDQVFSLHPRSKWLHIGLDEVYQLGQCTLCSERINKANANPDFTSYQDGRTLFLQHAHRVASYVRKSKGIIPIMWDDMFRSFPAHSLLDSGIGELVEPMVWVYIEDIDRFVDSSTWSAYADVFKYVWAASAYKGAFGERMFMVNIQRHVGNHLSWLEIMGRESSKGDSLDSGSQRPIQFRGIALSGWSRYDHFAVLCELLPPALPSLILNLNILSRGGHDEEVIRKTSNLLECPGLKSSLTPESFLRDPFQGELSRCRFLGSNLYALMSSYNSNKKEVESIFDRVDNQEGWMTHYNVKYGYSSPYRVHETMKSVSFFPGILRSLENQLSKTLAQYYDEPVVEEWIEQHILPLEEKYRTWRTELKY</sequence>
<dbReference type="InterPro" id="IPR038901">
    <property type="entry name" value="HEXDC-like"/>
</dbReference>
<accession>A0A7T8K9H6</accession>
<evidence type="ECO:0000256" key="2">
    <source>
        <dbReference type="ARBA" id="ARBA00006285"/>
    </source>
</evidence>
<dbReference type="SUPFAM" id="SSF51445">
    <property type="entry name" value="(Trans)glycosidases"/>
    <property type="match status" value="1"/>
</dbReference>
<dbReference type="EMBL" id="CP045896">
    <property type="protein sequence ID" value="QQP50186.1"/>
    <property type="molecule type" value="Genomic_DNA"/>
</dbReference>
<gene>
    <name evidence="6" type="ORF">FKW44_011104</name>
</gene>
<dbReference type="GO" id="GO:0004563">
    <property type="term" value="F:beta-N-acetylhexosaminidase activity"/>
    <property type="evidence" value="ECO:0007669"/>
    <property type="project" value="UniProtKB-EC"/>
</dbReference>
<dbReference type="GO" id="GO:0005975">
    <property type="term" value="P:carbohydrate metabolic process"/>
    <property type="evidence" value="ECO:0007669"/>
    <property type="project" value="InterPro"/>
</dbReference>
<evidence type="ECO:0000313" key="7">
    <source>
        <dbReference type="Proteomes" id="UP000595437"/>
    </source>
</evidence>
<reference evidence="7" key="1">
    <citation type="submission" date="2021-01" db="EMBL/GenBank/DDBJ databases">
        <title>Caligus Genome Assembly.</title>
        <authorList>
            <person name="Gallardo-Escarate C."/>
        </authorList>
    </citation>
    <scope>NUCLEOTIDE SEQUENCE [LARGE SCALE GENOMIC DNA]</scope>
</reference>
<dbReference type="Pfam" id="PF00728">
    <property type="entry name" value="Glyco_hydro_20"/>
    <property type="match status" value="1"/>
</dbReference>
<name>A0A7T8K9H6_CALRO</name>
<dbReference type="EC" id="3.2.1.52" evidence="3"/>
<proteinExistence type="inferred from homology"/>
<dbReference type="CDD" id="cd06565">
    <property type="entry name" value="GH20_GcnA-like"/>
    <property type="match status" value="1"/>
</dbReference>
<dbReference type="InterPro" id="IPR017853">
    <property type="entry name" value="GH"/>
</dbReference>
<feature type="domain" description="Glycoside hydrolase family 20 catalytic" evidence="5">
    <location>
        <begin position="134"/>
        <end position="287"/>
    </location>
</feature>
<dbReference type="PANTHER" id="PTHR21040:SF8">
    <property type="entry name" value="BCDNA.GH04120"/>
    <property type="match status" value="1"/>
</dbReference>
<evidence type="ECO:0000256" key="3">
    <source>
        <dbReference type="ARBA" id="ARBA00012663"/>
    </source>
</evidence>
<dbReference type="OrthoDB" id="10023921at2759"/>
<dbReference type="AlphaFoldDB" id="A0A7T8K9H6"/>
<comment type="similarity">
    <text evidence="2">Belongs to the glycosyl hydrolase 20 family.</text>
</comment>
<evidence type="ECO:0000256" key="1">
    <source>
        <dbReference type="ARBA" id="ARBA00001231"/>
    </source>
</evidence>
<organism evidence="6 7">
    <name type="scientific">Caligus rogercresseyi</name>
    <name type="common">Sea louse</name>
    <dbReference type="NCBI Taxonomy" id="217165"/>
    <lineage>
        <taxon>Eukaryota</taxon>
        <taxon>Metazoa</taxon>
        <taxon>Ecdysozoa</taxon>
        <taxon>Arthropoda</taxon>
        <taxon>Crustacea</taxon>
        <taxon>Multicrustacea</taxon>
        <taxon>Hexanauplia</taxon>
        <taxon>Copepoda</taxon>
        <taxon>Siphonostomatoida</taxon>
        <taxon>Caligidae</taxon>
        <taxon>Caligus</taxon>
    </lineage>
</organism>
<dbReference type="Proteomes" id="UP000595437">
    <property type="component" value="Chromosome 7"/>
</dbReference>
<keyword evidence="7" id="KW-1185">Reference proteome</keyword>
<evidence type="ECO:0000256" key="4">
    <source>
        <dbReference type="ARBA" id="ARBA00022801"/>
    </source>
</evidence>